<evidence type="ECO:0000313" key="3">
    <source>
        <dbReference type="Proteomes" id="UP000284892"/>
    </source>
</evidence>
<feature type="transmembrane region" description="Helical" evidence="1">
    <location>
        <begin position="185"/>
        <end position="202"/>
    </location>
</feature>
<feature type="transmembrane region" description="Helical" evidence="1">
    <location>
        <begin position="12"/>
        <end position="29"/>
    </location>
</feature>
<organism evidence="2 3">
    <name type="scientific">Ichthyenterobacterium magnum</name>
    <dbReference type="NCBI Taxonomy" id="1230530"/>
    <lineage>
        <taxon>Bacteria</taxon>
        <taxon>Pseudomonadati</taxon>
        <taxon>Bacteroidota</taxon>
        <taxon>Flavobacteriia</taxon>
        <taxon>Flavobacteriales</taxon>
        <taxon>Flavobacteriaceae</taxon>
        <taxon>Ichthyenterobacterium</taxon>
    </lineage>
</organism>
<accession>A0A420DC64</accession>
<dbReference type="Proteomes" id="UP000284892">
    <property type="component" value="Unassembled WGS sequence"/>
</dbReference>
<comment type="caution">
    <text evidence="2">The sequence shown here is derived from an EMBL/GenBank/DDBJ whole genome shotgun (WGS) entry which is preliminary data.</text>
</comment>
<name>A0A420DC64_9FLAO</name>
<gene>
    <name evidence="2" type="ORF">BXY80_2791</name>
</gene>
<feature type="transmembrane region" description="Helical" evidence="1">
    <location>
        <begin position="41"/>
        <end position="62"/>
    </location>
</feature>
<dbReference type="RefSeq" id="WP_120202922.1">
    <property type="nucleotide sequence ID" value="NZ_RAQJ01000009.1"/>
</dbReference>
<dbReference type="OrthoDB" id="1439517at2"/>
<evidence type="ECO:0000256" key="1">
    <source>
        <dbReference type="SAM" id="Phobius"/>
    </source>
</evidence>
<keyword evidence="3" id="KW-1185">Reference proteome</keyword>
<dbReference type="EMBL" id="RAQJ01000009">
    <property type="protein sequence ID" value="RKE89442.1"/>
    <property type="molecule type" value="Genomic_DNA"/>
</dbReference>
<reference evidence="2 3" key="1">
    <citation type="submission" date="2018-09" db="EMBL/GenBank/DDBJ databases">
        <title>Genomic Encyclopedia of Archaeal and Bacterial Type Strains, Phase II (KMG-II): from individual species to whole genera.</title>
        <authorList>
            <person name="Goeker M."/>
        </authorList>
    </citation>
    <scope>NUCLEOTIDE SEQUENCE [LARGE SCALE GENOMIC DNA]</scope>
    <source>
        <strain evidence="2 3">DSM 26283</strain>
    </source>
</reference>
<dbReference type="AlphaFoldDB" id="A0A420DC64"/>
<evidence type="ECO:0000313" key="2">
    <source>
        <dbReference type="EMBL" id="RKE89442.1"/>
    </source>
</evidence>
<keyword evidence="1" id="KW-0812">Transmembrane</keyword>
<protein>
    <submittedName>
        <fullName evidence="2">Uncharacterized protein</fullName>
    </submittedName>
</protein>
<feature type="transmembrane region" description="Helical" evidence="1">
    <location>
        <begin position="159"/>
        <end position="179"/>
    </location>
</feature>
<sequence>MKIGINNIFTSFWFFIMFLCGGTLTYISFDRNLFTSDLIFIAKFFVGLIVLMTIGILFYFLYKFRIIIIDNNKIISINPFWLKKEQIDLTKIKKLKLENFFAFRGTVYRRIEITDIKGKLEINDLEFENFEKLTSEIKFDGNKKKEIDLKQAKSNLSSLNFNVYILSGLLIFLVFNTIWNSGFHPIILAFFICIGILLYASLKRKIEYKRIIKNGLQHRV</sequence>
<keyword evidence="1" id="KW-1133">Transmembrane helix</keyword>
<keyword evidence="1" id="KW-0472">Membrane</keyword>
<proteinExistence type="predicted"/>